<dbReference type="EMBL" id="KZ678132">
    <property type="protein sequence ID" value="PSN69938.1"/>
    <property type="molecule type" value="Genomic_DNA"/>
</dbReference>
<gene>
    <name evidence="2" type="ORF">BS50DRAFT_571262</name>
</gene>
<keyword evidence="3" id="KW-1185">Reference proteome</keyword>
<sequence>MADSPTTPNRLPGCRNLSSSSYRTEPPLHHVSTVSFSLAKATHWFPEQAKPTLLPGYLNMKSFPTS</sequence>
<organism evidence="2 3">
    <name type="scientific">Corynespora cassiicola Philippines</name>
    <dbReference type="NCBI Taxonomy" id="1448308"/>
    <lineage>
        <taxon>Eukaryota</taxon>
        <taxon>Fungi</taxon>
        <taxon>Dikarya</taxon>
        <taxon>Ascomycota</taxon>
        <taxon>Pezizomycotina</taxon>
        <taxon>Dothideomycetes</taxon>
        <taxon>Pleosporomycetidae</taxon>
        <taxon>Pleosporales</taxon>
        <taxon>Corynesporascaceae</taxon>
        <taxon>Corynespora</taxon>
    </lineage>
</organism>
<name>A0A2T2NXX7_CORCC</name>
<accession>A0A2T2NXX7</accession>
<dbReference type="Proteomes" id="UP000240883">
    <property type="component" value="Unassembled WGS sequence"/>
</dbReference>
<evidence type="ECO:0000313" key="3">
    <source>
        <dbReference type="Proteomes" id="UP000240883"/>
    </source>
</evidence>
<dbReference type="AlphaFoldDB" id="A0A2T2NXX7"/>
<proteinExistence type="predicted"/>
<protein>
    <submittedName>
        <fullName evidence="2">Uncharacterized protein</fullName>
    </submittedName>
</protein>
<evidence type="ECO:0000256" key="1">
    <source>
        <dbReference type="SAM" id="MobiDB-lite"/>
    </source>
</evidence>
<evidence type="ECO:0000313" key="2">
    <source>
        <dbReference type="EMBL" id="PSN69938.1"/>
    </source>
</evidence>
<reference evidence="2 3" key="1">
    <citation type="journal article" date="2018" name="Front. Microbiol.">
        <title>Genome-Wide Analysis of Corynespora cassiicola Leaf Fall Disease Putative Effectors.</title>
        <authorList>
            <person name="Lopez D."/>
            <person name="Ribeiro S."/>
            <person name="Label P."/>
            <person name="Fumanal B."/>
            <person name="Venisse J.S."/>
            <person name="Kohler A."/>
            <person name="de Oliveira R.R."/>
            <person name="Labutti K."/>
            <person name="Lipzen A."/>
            <person name="Lail K."/>
            <person name="Bauer D."/>
            <person name="Ohm R.A."/>
            <person name="Barry K.W."/>
            <person name="Spatafora J."/>
            <person name="Grigoriev I.V."/>
            <person name="Martin F.M."/>
            <person name="Pujade-Renaud V."/>
        </authorList>
    </citation>
    <scope>NUCLEOTIDE SEQUENCE [LARGE SCALE GENOMIC DNA]</scope>
    <source>
        <strain evidence="2 3">Philippines</strain>
    </source>
</reference>
<feature type="region of interest" description="Disordered" evidence="1">
    <location>
        <begin position="1"/>
        <end position="23"/>
    </location>
</feature>